<gene>
    <name evidence="1" type="ORF">SAMN05877753_11043</name>
</gene>
<dbReference type="AlphaFoldDB" id="A0A285D637"/>
<name>A0A285D637_9BACI</name>
<evidence type="ECO:0000313" key="1">
    <source>
        <dbReference type="EMBL" id="SNX74728.1"/>
    </source>
</evidence>
<keyword evidence="2" id="KW-1185">Reference proteome</keyword>
<protein>
    <recommendedName>
        <fullName evidence="3">DUF2922 family protein</fullName>
    </recommendedName>
</protein>
<dbReference type="InterPro" id="IPR021321">
    <property type="entry name" value="DUF2922"/>
</dbReference>
<reference evidence="1 2" key="1">
    <citation type="submission" date="2017-08" db="EMBL/GenBank/DDBJ databases">
        <authorList>
            <person name="de Groot N.N."/>
        </authorList>
    </citation>
    <scope>NUCLEOTIDE SEQUENCE [LARGE SCALE GENOMIC DNA]</scope>
    <source>
        <strain evidence="1 2">JC228</strain>
    </source>
</reference>
<dbReference type="Pfam" id="PF11148">
    <property type="entry name" value="DUF2922"/>
    <property type="match status" value="1"/>
</dbReference>
<sequence>MAKTLELEFGTQMGKVSRISINDPIEPVDPVAVEQTMNTILTQNIFQANSGDFVSIIGARLVERNVTDYEFGA</sequence>
<organism evidence="1 2">
    <name type="scientific">Bacillus oleivorans</name>
    <dbReference type="NCBI Taxonomy" id="1448271"/>
    <lineage>
        <taxon>Bacteria</taxon>
        <taxon>Bacillati</taxon>
        <taxon>Bacillota</taxon>
        <taxon>Bacilli</taxon>
        <taxon>Bacillales</taxon>
        <taxon>Bacillaceae</taxon>
        <taxon>Bacillus</taxon>
    </lineage>
</organism>
<dbReference type="Proteomes" id="UP000219546">
    <property type="component" value="Unassembled WGS sequence"/>
</dbReference>
<proteinExistence type="predicted"/>
<evidence type="ECO:0008006" key="3">
    <source>
        <dbReference type="Google" id="ProtNLM"/>
    </source>
</evidence>
<dbReference type="RefSeq" id="WP_097160095.1">
    <property type="nucleotide sequence ID" value="NZ_JBEPMQ010000011.1"/>
</dbReference>
<accession>A0A285D637</accession>
<dbReference type="OrthoDB" id="2454247at2"/>
<dbReference type="EMBL" id="OAOP01000010">
    <property type="protein sequence ID" value="SNX74728.1"/>
    <property type="molecule type" value="Genomic_DNA"/>
</dbReference>
<evidence type="ECO:0000313" key="2">
    <source>
        <dbReference type="Proteomes" id="UP000219546"/>
    </source>
</evidence>